<dbReference type="SUPFAM" id="SSF53335">
    <property type="entry name" value="S-adenosyl-L-methionine-dependent methyltransferases"/>
    <property type="match status" value="1"/>
</dbReference>
<gene>
    <name evidence="2" type="ORF">X474_17155</name>
</gene>
<dbReference type="CDD" id="cd02440">
    <property type="entry name" value="AdoMet_MTases"/>
    <property type="match status" value="1"/>
</dbReference>
<dbReference type="AlphaFoldDB" id="A0A0D2JTE0"/>
<proteinExistence type="predicted"/>
<dbReference type="GO" id="GO:0008757">
    <property type="term" value="F:S-adenosylmethionine-dependent methyltransferase activity"/>
    <property type="evidence" value="ECO:0007669"/>
    <property type="project" value="InterPro"/>
</dbReference>
<dbReference type="InterPro" id="IPR029063">
    <property type="entry name" value="SAM-dependent_MTases_sf"/>
</dbReference>
<dbReference type="Gene3D" id="3.40.50.150">
    <property type="entry name" value="Vaccinia Virus protein VP39"/>
    <property type="match status" value="1"/>
</dbReference>
<protein>
    <submittedName>
        <fullName evidence="2">Methyltransferase</fullName>
    </submittedName>
</protein>
<comment type="caution">
    <text evidence="2">The sequence shown here is derived from an EMBL/GenBank/DDBJ whole genome shotgun (WGS) entry which is preliminary data.</text>
</comment>
<dbReference type="InParanoid" id="A0A0D2JTE0"/>
<accession>A0A0D2JTE0</accession>
<dbReference type="FunCoup" id="A0A0D2JTE0">
    <property type="interactions" value="411"/>
</dbReference>
<dbReference type="PANTHER" id="PTHR43861">
    <property type="entry name" value="TRANS-ACONITATE 2-METHYLTRANSFERASE-RELATED"/>
    <property type="match status" value="1"/>
</dbReference>
<keyword evidence="3" id="KW-1185">Reference proteome</keyword>
<dbReference type="Proteomes" id="UP000032233">
    <property type="component" value="Unassembled WGS sequence"/>
</dbReference>
<sequence length="208" mass="23074">MQAQKDYSLAGRPMGVKGRFFAQLMRFAHKKEYQAVADALELSGKDNLLDVGCGSGEFLALCSKQVHKSAGVDHSPEMVHMAVKRNRKRVEQGLTVIKEADSASLPWPEGSFSAASGTGTFMFWPEPEKSLAEINRVLENQGRLVISLGWNAEDGQNHSDRVAKHGIRIYSEKEMKTLFKVAGFDQVMVHYARAFMCPRLMVVKGVKG</sequence>
<organism evidence="2 3">
    <name type="scientific">Dethiosulfatarculus sandiegensis</name>
    <dbReference type="NCBI Taxonomy" id="1429043"/>
    <lineage>
        <taxon>Bacteria</taxon>
        <taxon>Pseudomonadati</taxon>
        <taxon>Thermodesulfobacteriota</taxon>
        <taxon>Desulfarculia</taxon>
        <taxon>Desulfarculales</taxon>
        <taxon>Desulfarculaceae</taxon>
        <taxon>Dethiosulfatarculus</taxon>
    </lineage>
</organism>
<dbReference type="GO" id="GO:0032259">
    <property type="term" value="P:methylation"/>
    <property type="evidence" value="ECO:0007669"/>
    <property type="project" value="UniProtKB-KW"/>
</dbReference>
<dbReference type="STRING" id="1429043.X474_17155"/>
<dbReference type="Pfam" id="PF08241">
    <property type="entry name" value="Methyltransf_11"/>
    <property type="match status" value="1"/>
</dbReference>
<keyword evidence="2" id="KW-0808">Transferase</keyword>
<evidence type="ECO:0000259" key="1">
    <source>
        <dbReference type="Pfam" id="PF08241"/>
    </source>
</evidence>
<dbReference type="PANTHER" id="PTHR43861:SF1">
    <property type="entry name" value="TRANS-ACONITATE 2-METHYLTRANSFERASE"/>
    <property type="match status" value="1"/>
</dbReference>
<name>A0A0D2JTE0_9BACT</name>
<feature type="domain" description="Methyltransferase type 11" evidence="1">
    <location>
        <begin position="49"/>
        <end position="146"/>
    </location>
</feature>
<dbReference type="RefSeq" id="WP_052515266.1">
    <property type="nucleotide sequence ID" value="NZ_AZAC01000023.1"/>
</dbReference>
<evidence type="ECO:0000313" key="3">
    <source>
        <dbReference type="Proteomes" id="UP000032233"/>
    </source>
</evidence>
<dbReference type="InterPro" id="IPR013216">
    <property type="entry name" value="Methyltransf_11"/>
</dbReference>
<keyword evidence="2" id="KW-0489">Methyltransferase</keyword>
<dbReference type="EMBL" id="AZAC01000023">
    <property type="protein sequence ID" value="KIX12770.1"/>
    <property type="molecule type" value="Genomic_DNA"/>
</dbReference>
<evidence type="ECO:0000313" key="2">
    <source>
        <dbReference type="EMBL" id="KIX12770.1"/>
    </source>
</evidence>
<dbReference type="OrthoDB" id="5415907at2"/>
<reference evidence="2 3" key="1">
    <citation type="submission" date="2013-11" db="EMBL/GenBank/DDBJ databases">
        <title>Metagenomic analysis of a methanogenic consortium involved in long chain n-alkane degradation.</title>
        <authorList>
            <person name="Davidova I.A."/>
            <person name="Callaghan A.V."/>
            <person name="Wawrik B."/>
            <person name="Pruitt S."/>
            <person name="Marks C."/>
            <person name="Duncan K.E."/>
            <person name="Suflita J.M."/>
        </authorList>
    </citation>
    <scope>NUCLEOTIDE SEQUENCE [LARGE SCALE GENOMIC DNA]</scope>
    <source>
        <strain evidence="2 3">SPR</strain>
    </source>
</reference>